<protein>
    <submittedName>
        <fullName evidence="6">AcrR family transcriptional regulator</fullName>
    </submittedName>
</protein>
<dbReference type="Gene3D" id="1.10.10.60">
    <property type="entry name" value="Homeodomain-like"/>
    <property type="match status" value="1"/>
</dbReference>
<gene>
    <name evidence="6" type="ORF">HNQ64_002170</name>
</gene>
<keyword evidence="2 4" id="KW-0238">DNA-binding</keyword>
<dbReference type="EMBL" id="JACHIF010000003">
    <property type="protein sequence ID" value="MBB5037921.1"/>
    <property type="molecule type" value="Genomic_DNA"/>
</dbReference>
<evidence type="ECO:0000313" key="7">
    <source>
        <dbReference type="Proteomes" id="UP000534294"/>
    </source>
</evidence>
<dbReference type="SUPFAM" id="SSF48498">
    <property type="entry name" value="Tetracyclin repressor-like, C-terminal domain"/>
    <property type="match status" value="1"/>
</dbReference>
<dbReference type="PANTHER" id="PTHR47506">
    <property type="entry name" value="TRANSCRIPTIONAL REGULATORY PROTEIN"/>
    <property type="match status" value="1"/>
</dbReference>
<proteinExistence type="predicted"/>
<evidence type="ECO:0000256" key="3">
    <source>
        <dbReference type="ARBA" id="ARBA00023163"/>
    </source>
</evidence>
<sequence>MKKELTPPAVGRPRAFDPDVALEKAMQVFWKHGYEGTSLSDLTEAMGINRPSLYATYGNKEQLFIKVLDRYGSGPVAYVLESLNEPTARGVIEKMLHGSVGLLSDPQHPRGCMALQGVLCGGKESAFVLEHARSRRVAAQEKIRERFERARKEGDLPLSVNAGDLARHLAMLLNGLSIQASNGAGAKELKRAVDFALKTLPV</sequence>
<feature type="domain" description="HTH tetR-type" evidence="5">
    <location>
        <begin position="15"/>
        <end position="75"/>
    </location>
</feature>
<feature type="DNA-binding region" description="H-T-H motif" evidence="4">
    <location>
        <begin position="38"/>
        <end position="57"/>
    </location>
</feature>
<evidence type="ECO:0000256" key="4">
    <source>
        <dbReference type="PROSITE-ProRule" id="PRU00335"/>
    </source>
</evidence>
<accession>A0A7W7YKK1</accession>
<dbReference type="GO" id="GO:0003677">
    <property type="term" value="F:DNA binding"/>
    <property type="evidence" value="ECO:0007669"/>
    <property type="project" value="UniProtKB-UniRule"/>
</dbReference>
<comment type="caution">
    <text evidence="6">The sequence shown here is derived from an EMBL/GenBank/DDBJ whole genome shotgun (WGS) entry which is preliminary data.</text>
</comment>
<evidence type="ECO:0000313" key="6">
    <source>
        <dbReference type="EMBL" id="MBB5037921.1"/>
    </source>
</evidence>
<dbReference type="PROSITE" id="PS50977">
    <property type="entry name" value="HTH_TETR_2"/>
    <property type="match status" value="1"/>
</dbReference>
<dbReference type="Pfam" id="PF00440">
    <property type="entry name" value="TetR_N"/>
    <property type="match status" value="1"/>
</dbReference>
<dbReference type="SUPFAM" id="SSF46689">
    <property type="entry name" value="Homeodomain-like"/>
    <property type="match status" value="1"/>
</dbReference>
<keyword evidence="7" id="KW-1185">Reference proteome</keyword>
<organism evidence="6 7">
    <name type="scientific">Prosthecobacter dejongeii</name>
    <dbReference type="NCBI Taxonomy" id="48465"/>
    <lineage>
        <taxon>Bacteria</taxon>
        <taxon>Pseudomonadati</taxon>
        <taxon>Verrucomicrobiota</taxon>
        <taxon>Verrucomicrobiia</taxon>
        <taxon>Verrucomicrobiales</taxon>
        <taxon>Verrucomicrobiaceae</taxon>
        <taxon>Prosthecobacter</taxon>
    </lineage>
</organism>
<dbReference type="RefSeq" id="WP_184208239.1">
    <property type="nucleotide sequence ID" value="NZ_JACHIF010000003.1"/>
</dbReference>
<reference evidence="6 7" key="1">
    <citation type="submission" date="2020-08" db="EMBL/GenBank/DDBJ databases">
        <title>Genomic Encyclopedia of Type Strains, Phase IV (KMG-IV): sequencing the most valuable type-strain genomes for metagenomic binning, comparative biology and taxonomic classification.</title>
        <authorList>
            <person name="Goeker M."/>
        </authorList>
    </citation>
    <scope>NUCLEOTIDE SEQUENCE [LARGE SCALE GENOMIC DNA]</scope>
    <source>
        <strain evidence="6 7">DSM 12251</strain>
    </source>
</reference>
<dbReference type="PANTHER" id="PTHR47506:SF1">
    <property type="entry name" value="HTH-TYPE TRANSCRIPTIONAL REGULATOR YJDC"/>
    <property type="match status" value="1"/>
</dbReference>
<evidence type="ECO:0000256" key="1">
    <source>
        <dbReference type="ARBA" id="ARBA00023015"/>
    </source>
</evidence>
<keyword evidence="3" id="KW-0804">Transcription</keyword>
<dbReference type="InterPro" id="IPR036271">
    <property type="entry name" value="Tet_transcr_reg_TetR-rel_C_sf"/>
</dbReference>
<name>A0A7W7YKK1_9BACT</name>
<dbReference type="AlphaFoldDB" id="A0A7W7YKK1"/>
<evidence type="ECO:0000256" key="2">
    <source>
        <dbReference type="ARBA" id="ARBA00023125"/>
    </source>
</evidence>
<dbReference type="Gene3D" id="1.10.357.10">
    <property type="entry name" value="Tetracycline Repressor, domain 2"/>
    <property type="match status" value="1"/>
</dbReference>
<evidence type="ECO:0000259" key="5">
    <source>
        <dbReference type="PROSITE" id="PS50977"/>
    </source>
</evidence>
<dbReference type="InterPro" id="IPR009057">
    <property type="entry name" value="Homeodomain-like_sf"/>
</dbReference>
<keyword evidence="1" id="KW-0805">Transcription regulation</keyword>
<dbReference type="InterPro" id="IPR001647">
    <property type="entry name" value="HTH_TetR"/>
</dbReference>
<dbReference type="Proteomes" id="UP000534294">
    <property type="component" value="Unassembled WGS sequence"/>
</dbReference>
<dbReference type="PRINTS" id="PR00455">
    <property type="entry name" value="HTHTETR"/>
</dbReference>